<reference evidence="1 2" key="1">
    <citation type="journal article" date="2016" name="PLoS Pathog.">
        <title>Biosynthesis of antibiotic leucinostatins in bio-control fungus Purpureocillium lilacinum and their inhibition on phytophthora revealed by genome mining.</title>
        <authorList>
            <person name="Wang G."/>
            <person name="Liu Z."/>
            <person name="Lin R."/>
            <person name="Li E."/>
            <person name="Mao Z."/>
            <person name="Ling J."/>
            <person name="Yang Y."/>
            <person name="Yin W.B."/>
            <person name="Xie B."/>
        </authorList>
    </citation>
    <scope>NUCLEOTIDE SEQUENCE [LARGE SCALE GENOMIC DNA]</scope>
    <source>
        <strain evidence="1">170</strain>
    </source>
</reference>
<sequence>MPVPLVSSTLGHPRFQVLCDVDILVAVLLRPTSSSRAVCLALCLCLLSLIDNAAHDRSPVSSGIMA</sequence>
<dbReference type="GeneID" id="28857108"/>
<name>A0A179G7K9_METCM</name>
<dbReference type="RefSeq" id="XP_018149858.1">
    <property type="nucleotide sequence ID" value="XM_018293114.1"/>
</dbReference>
<gene>
    <name evidence="1" type="ORF">VFPPC_15361</name>
</gene>
<comment type="caution">
    <text evidence="1">The sequence shown here is derived from an EMBL/GenBank/DDBJ whole genome shotgun (WGS) entry which is preliminary data.</text>
</comment>
<dbReference type="Proteomes" id="UP000078397">
    <property type="component" value="Unassembled WGS sequence"/>
</dbReference>
<organism evidence="1 2">
    <name type="scientific">Pochonia chlamydosporia 170</name>
    <dbReference type="NCBI Taxonomy" id="1380566"/>
    <lineage>
        <taxon>Eukaryota</taxon>
        <taxon>Fungi</taxon>
        <taxon>Dikarya</taxon>
        <taxon>Ascomycota</taxon>
        <taxon>Pezizomycotina</taxon>
        <taxon>Sordariomycetes</taxon>
        <taxon>Hypocreomycetidae</taxon>
        <taxon>Hypocreales</taxon>
        <taxon>Clavicipitaceae</taxon>
        <taxon>Pochonia</taxon>
    </lineage>
</organism>
<dbReference type="AlphaFoldDB" id="A0A179G7K9"/>
<accession>A0A179G7K9</accession>
<keyword evidence="2" id="KW-1185">Reference proteome</keyword>
<protein>
    <submittedName>
        <fullName evidence="1">Uncharacterized protein</fullName>
    </submittedName>
</protein>
<proteinExistence type="predicted"/>
<dbReference type="KEGG" id="pchm:VFPPC_15361"/>
<evidence type="ECO:0000313" key="2">
    <source>
        <dbReference type="Proteomes" id="UP000078397"/>
    </source>
</evidence>
<dbReference type="EMBL" id="LSBJ02000001">
    <property type="protein sequence ID" value="OAQ73775.1"/>
    <property type="molecule type" value="Genomic_DNA"/>
</dbReference>
<evidence type="ECO:0000313" key="1">
    <source>
        <dbReference type="EMBL" id="OAQ73775.1"/>
    </source>
</evidence>